<dbReference type="InterPro" id="IPR051122">
    <property type="entry name" value="SDR_DHRS6-like"/>
</dbReference>
<dbReference type="InterPro" id="IPR036291">
    <property type="entry name" value="NAD(P)-bd_dom_sf"/>
</dbReference>
<evidence type="ECO:0000313" key="5">
    <source>
        <dbReference type="Proteomes" id="UP000033956"/>
    </source>
</evidence>
<evidence type="ECO:0000256" key="3">
    <source>
        <dbReference type="RuleBase" id="RU000363"/>
    </source>
</evidence>
<dbReference type="PRINTS" id="PR00080">
    <property type="entry name" value="SDRFAMILY"/>
</dbReference>
<evidence type="ECO:0000256" key="2">
    <source>
        <dbReference type="ARBA" id="ARBA00023002"/>
    </source>
</evidence>
<dbReference type="CDD" id="cd05233">
    <property type="entry name" value="SDR_c"/>
    <property type="match status" value="1"/>
</dbReference>
<dbReference type="EMBL" id="JYIZ01000055">
    <property type="protein sequence ID" value="KJL38387.1"/>
    <property type="molecule type" value="Genomic_DNA"/>
</dbReference>
<reference evidence="4 5" key="1">
    <citation type="submission" date="2015-02" db="EMBL/GenBank/DDBJ databases">
        <title>Draft genome sequences of ten Microbacterium spp. with emphasis on heavy metal contaminated environments.</title>
        <authorList>
            <person name="Corretto E."/>
        </authorList>
    </citation>
    <scope>NUCLEOTIDE SEQUENCE [LARGE SCALE GENOMIC DNA]</scope>
    <source>
        <strain evidence="4 5">DSM 12510</strain>
    </source>
</reference>
<protein>
    <submittedName>
        <fullName evidence="4">Levodione reductase</fullName>
        <ecNumber evidence="4">1.1.1.-</ecNumber>
    </submittedName>
</protein>
<dbReference type="PANTHER" id="PTHR43477">
    <property type="entry name" value="DIHYDROANTICAPSIN 7-DEHYDROGENASE"/>
    <property type="match status" value="1"/>
</dbReference>
<organism evidence="4 5">
    <name type="scientific">Microbacterium terrae</name>
    <dbReference type="NCBI Taxonomy" id="69369"/>
    <lineage>
        <taxon>Bacteria</taxon>
        <taxon>Bacillati</taxon>
        <taxon>Actinomycetota</taxon>
        <taxon>Actinomycetes</taxon>
        <taxon>Micrococcales</taxon>
        <taxon>Microbacteriaceae</taxon>
        <taxon>Microbacterium</taxon>
    </lineage>
</organism>
<dbReference type="OrthoDB" id="7064009at2"/>
<name>A0A0M2H2B9_9MICO</name>
<dbReference type="FunFam" id="3.40.50.720:FF:000084">
    <property type="entry name" value="Short-chain dehydrogenase reductase"/>
    <property type="match status" value="1"/>
</dbReference>
<accession>A0A0M2H2B9</accession>
<comment type="similarity">
    <text evidence="1 3">Belongs to the short-chain dehydrogenases/reductases (SDR) family.</text>
</comment>
<dbReference type="PATRIC" id="fig|92835.4.peg.2695"/>
<dbReference type="RefSeq" id="WP_045276571.1">
    <property type="nucleotide sequence ID" value="NZ_BAAAUP010000003.1"/>
</dbReference>
<dbReference type="InterPro" id="IPR002347">
    <property type="entry name" value="SDR_fam"/>
</dbReference>
<dbReference type="PROSITE" id="PS00061">
    <property type="entry name" value="ADH_SHORT"/>
    <property type="match status" value="1"/>
</dbReference>
<dbReference type="STRING" id="92835.RS81_02658"/>
<evidence type="ECO:0000313" key="4">
    <source>
        <dbReference type="EMBL" id="KJL38387.1"/>
    </source>
</evidence>
<dbReference type="AlphaFoldDB" id="A0A0M2H2B9"/>
<sequence>MSDDLTLTGNSTIDAWLHHPVGAQIVRGIAEQAGMDEHALRVLRKVPLGRLIASSPNAPAGLLDTLVSQANGGRIPADADAAGLAWAERITPGRFDGKTVIVTGAASGIGRAVASRVAREGGTVVAVDISAEPLTALQRELSDHDLRPVVGDITTAPGIAAIIDTAAGRVDALANVAGLLDDFSPLHEVDDTILERVFNVNVFGLIRLTRAVLPFMIEAGAGSIVNIASEAALRGSAAGLAYTASKNAVVGITKSTAFMYEPYGIRTNSVAPGGTLTGMRPTRTNQFGQERVNSHTADVPIAVPEALAASITFLLSDDSVNINGVVLPSDGGESVF</sequence>
<dbReference type="SUPFAM" id="SSF51735">
    <property type="entry name" value="NAD(P)-binding Rossmann-fold domains"/>
    <property type="match status" value="1"/>
</dbReference>
<keyword evidence="2 4" id="KW-0560">Oxidoreductase</keyword>
<dbReference type="PRINTS" id="PR00081">
    <property type="entry name" value="GDHRDH"/>
</dbReference>
<dbReference type="Proteomes" id="UP000033956">
    <property type="component" value="Unassembled WGS sequence"/>
</dbReference>
<gene>
    <name evidence="4" type="primary">lvr_5</name>
    <name evidence="4" type="ORF">RS81_02658</name>
</gene>
<evidence type="ECO:0000256" key="1">
    <source>
        <dbReference type="ARBA" id="ARBA00006484"/>
    </source>
</evidence>
<dbReference type="InterPro" id="IPR020904">
    <property type="entry name" value="Sc_DH/Rdtase_CS"/>
</dbReference>
<dbReference type="Gene3D" id="3.40.50.720">
    <property type="entry name" value="NAD(P)-binding Rossmann-like Domain"/>
    <property type="match status" value="1"/>
</dbReference>
<comment type="caution">
    <text evidence="4">The sequence shown here is derived from an EMBL/GenBank/DDBJ whole genome shotgun (WGS) entry which is preliminary data.</text>
</comment>
<dbReference type="GO" id="GO:0016491">
    <property type="term" value="F:oxidoreductase activity"/>
    <property type="evidence" value="ECO:0007669"/>
    <property type="project" value="UniProtKB-KW"/>
</dbReference>
<dbReference type="EC" id="1.1.1.-" evidence="4"/>
<proteinExistence type="inferred from homology"/>
<dbReference type="PANTHER" id="PTHR43477:SF1">
    <property type="entry name" value="DIHYDROANTICAPSIN 7-DEHYDROGENASE"/>
    <property type="match status" value="1"/>
</dbReference>
<keyword evidence="5" id="KW-1185">Reference proteome</keyword>
<dbReference type="Pfam" id="PF00106">
    <property type="entry name" value="adh_short"/>
    <property type="match status" value="1"/>
</dbReference>